<name>A0A6N9H983_9MICO</name>
<gene>
    <name evidence="3" type="ORF">GSY69_10555</name>
</gene>
<evidence type="ECO:0000256" key="1">
    <source>
        <dbReference type="SAM" id="MobiDB-lite"/>
    </source>
</evidence>
<dbReference type="InterPro" id="IPR038670">
    <property type="entry name" value="HslJ-like_sf"/>
</dbReference>
<dbReference type="InterPro" id="IPR005184">
    <property type="entry name" value="DUF306_Meta_HslJ"/>
</dbReference>
<proteinExistence type="predicted"/>
<dbReference type="Proteomes" id="UP000469215">
    <property type="component" value="Unassembled WGS sequence"/>
</dbReference>
<feature type="domain" description="DUF306" evidence="2">
    <location>
        <begin position="22"/>
        <end position="69"/>
    </location>
</feature>
<dbReference type="EMBL" id="WWEQ01000050">
    <property type="protein sequence ID" value="MYM20391.1"/>
    <property type="molecule type" value="Genomic_DNA"/>
</dbReference>
<keyword evidence="4" id="KW-1185">Reference proteome</keyword>
<dbReference type="Gene3D" id="2.40.128.270">
    <property type="match status" value="1"/>
</dbReference>
<comment type="caution">
    <text evidence="3">The sequence shown here is derived from an EMBL/GenBank/DDBJ whole genome shotgun (WGS) entry which is preliminary data.</text>
</comment>
<accession>A0A6N9H983</accession>
<feature type="region of interest" description="Disordered" evidence="1">
    <location>
        <begin position="1"/>
        <end position="23"/>
    </location>
</feature>
<feature type="compositionally biased region" description="Polar residues" evidence="1">
    <location>
        <begin position="1"/>
        <end position="12"/>
    </location>
</feature>
<organism evidence="3 4">
    <name type="scientific">Brevibacterium rongguiense</name>
    <dbReference type="NCBI Taxonomy" id="2695267"/>
    <lineage>
        <taxon>Bacteria</taxon>
        <taxon>Bacillati</taxon>
        <taxon>Actinomycetota</taxon>
        <taxon>Actinomycetes</taxon>
        <taxon>Micrococcales</taxon>
        <taxon>Brevibacteriaceae</taxon>
        <taxon>Brevibacterium</taxon>
    </lineage>
</organism>
<evidence type="ECO:0000259" key="2">
    <source>
        <dbReference type="Pfam" id="PF03724"/>
    </source>
</evidence>
<sequence length="113" mass="12281">MESSQQPTTQEPRSIVGTWGSDEKSHPYLTFSADGRVEGTDGCNGIFTSYEQTNDGAELEPYISTRRACVGIDPWLKDVTRVAMNGDELVAYSGSDRLGVLKREGDTPGPVHS</sequence>
<evidence type="ECO:0000313" key="4">
    <source>
        <dbReference type="Proteomes" id="UP000469215"/>
    </source>
</evidence>
<dbReference type="AlphaFoldDB" id="A0A6N9H983"/>
<evidence type="ECO:0000313" key="3">
    <source>
        <dbReference type="EMBL" id="MYM20391.1"/>
    </source>
</evidence>
<reference evidence="3 4" key="1">
    <citation type="submission" date="2020-01" db="EMBL/GenBank/DDBJ databases">
        <authorList>
            <person name="Deng T."/>
        </authorList>
    </citation>
    <scope>NUCLEOTIDE SEQUENCE [LARGE SCALE GENOMIC DNA]</scope>
    <source>
        <strain evidence="3 4">5221</strain>
    </source>
</reference>
<dbReference type="Pfam" id="PF03724">
    <property type="entry name" value="META"/>
    <property type="match status" value="1"/>
</dbReference>
<protein>
    <submittedName>
        <fullName evidence="3">META domain-containing protein</fullName>
    </submittedName>
</protein>